<dbReference type="OrthoDB" id="97518at2759"/>
<comment type="caution">
    <text evidence="1">The sequence shown here is derived from an EMBL/GenBank/DDBJ whole genome shotgun (WGS) entry which is preliminary data.</text>
</comment>
<dbReference type="GeneID" id="66076900"/>
<organism evidence="1 2">
    <name type="scientific">Marasmius oreades</name>
    <name type="common">fairy-ring Marasmius</name>
    <dbReference type="NCBI Taxonomy" id="181124"/>
    <lineage>
        <taxon>Eukaryota</taxon>
        <taxon>Fungi</taxon>
        <taxon>Dikarya</taxon>
        <taxon>Basidiomycota</taxon>
        <taxon>Agaricomycotina</taxon>
        <taxon>Agaricomycetes</taxon>
        <taxon>Agaricomycetidae</taxon>
        <taxon>Agaricales</taxon>
        <taxon>Marasmiineae</taxon>
        <taxon>Marasmiaceae</taxon>
        <taxon>Marasmius</taxon>
    </lineage>
</organism>
<reference evidence="1" key="1">
    <citation type="journal article" date="2021" name="Genome Biol. Evol.">
        <title>The assembled and annotated genome of the fairy-ring fungus Marasmius oreades.</title>
        <authorList>
            <person name="Hiltunen M."/>
            <person name="Ament-Velasquez S.L."/>
            <person name="Johannesson H."/>
        </authorList>
    </citation>
    <scope>NUCLEOTIDE SEQUENCE</scope>
    <source>
        <strain evidence="1">03SP1</strain>
    </source>
</reference>
<dbReference type="Proteomes" id="UP001049176">
    <property type="component" value="Chromosome 4"/>
</dbReference>
<gene>
    <name evidence="1" type="ORF">E1B28_007824</name>
</gene>
<dbReference type="KEGG" id="more:E1B28_007824"/>
<proteinExistence type="predicted"/>
<name>A0A9P7UTV6_9AGAR</name>
<dbReference type="RefSeq" id="XP_043010687.1">
    <property type="nucleotide sequence ID" value="XM_043152601.1"/>
</dbReference>
<dbReference type="EMBL" id="CM032184">
    <property type="protein sequence ID" value="KAG7094217.1"/>
    <property type="molecule type" value="Genomic_DNA"/>
</dbReference>
<dbReference type="AlphaFoldDB" id="A0A9P7UTV6"/>
<sequence length="234" mass="25788">MNLNDPYLPPSVSSEPTLNILEDSLVTEKAGALLISREELARTKRQDDVSYRRPRCAEDFDADSMRTKRSTLMSMHHSFKAYTPDEKTLLFNVKATFTASKRTITVRLKNLDGERLNEAFLVDCTCRLTHFAFIFTSESNSDSGVSARPRAQNGDEMMQRRQFEKTSMNLRIAVPICGSKTSSTVASSRTIGAGDDTGFVSTPLSSISAVVTVLVRELGVRALVKITPGPSATK</sequence>
<protein>
    <submittedName>
        <fullName evidence="1">Uncharacterized protein</fullName>
    </submittedName>
</protein>
<evidence type="ECO:0000313" key="2">
    <source>
        <dbReference type="Proteomes" id="UP001049176"/>
    </source>
</evidence>
<evidence type="ECO:0000313" key="1">
    <source>
        <dbReference type="EMBL" id="KAG7094217.1"/>
    </source>
</evidence>
<accession>A0A9P7UTV6</accession>
<keyword evidence="2" id="KW-1185">Reference proteome</keyword>